<keyword evidence="2" id="KW-1185">Reference proteome</keyword>
<name>A0AAP0JPT5_9MAGN</name>
<evidence type="ECO:0000313" key="1">
    <source>
        <dbReference type="EMBL" id="KAK9137774.1"/>
    </source>
</evidence>
<reference evidence="1 2" key="1">
    <citation type="submission" date="2024-01" db="EMBL/GenBank/DDBJ databases">
        <title>Genome assemblies of Stephania.</title>
        <authorList>
            <person name="Yang L."/>
        </authorList>
    </citation>
    <scope>NUCLEOTIDE SEQUENCE [LARGE SCALE GENOMIC DNA]</scope>
    <source>
        <strain evidence="1">QJT</strain>
        <tissue evidence="1">Leaf</tissue>
    </source>
</reference>
<proteinExistence type="predicted"/>
<protein>
    <submittedName>
        <fullName evidence="1">Uncharacterized protein</fullName>
    </submittedName>
</protein>
<organism evidence="1 2">
    <name type="scientific">Stephania japonica</name>
    <dbReference type="NCBI Taxonomy" id="461633"/>
    <lineage>
        <taxon>Eukaryota</taxon>
        <taxon>Viridiplantae</taxon>
        <taxon>Streptophyta</taxon>
        <taxon>Embryophyta</taxon>
        <taxon>Tracheophyta</taxon>
        <taxon>Spermatophyta</taxon>
        <taxon>Magnoliopsida</taxon>
        <taxon>Ranunculales</taxon>
        <taxon>Menispermaceae</taxon>
        <taxon>Menispermoideae</taxon>
        <taxon>Cissampelideae</taxon>
        <taxon>Stephania</taxon>
    </lineage>
</organism>
<dbReference type="AlphaFoldDB" id="A0AAP0JPT5"/>
<evidence type="ECO:0000313" key="2">
    <source>
        <dbReference type="Proteomes" id="UP001417504"/>
    </source>
</evidence>
<sequence length="58" mass="6138">MNYCKNDMDLDRVPGGLQKRFGDKSFAGNAALCGSSPCLIVFSTTSNNICSNCGSLKS</sequence>
<gene>
    <name evidence="1" type="ORF">Sjap_008368</name>
</gene>
<accession>A0AAP0JPT5</accession>
<dbReference type="Proteomes" id="UP001417504">
    <property type="component" value="Unassembled WGS sequence"/>
</dbReference>
<dbReference type="EMBL" id="JBBNAE010000003">
    <property type="protein sequence ID" value="KAK9137774.1"/>
    <property type="molecule type" value="Genomic_DNA"/>
</dbReference>
<comment type="caution">
    <text evidence="1">The sequence shown here is derived from an EMBL/GenBank/DDBJ whole genome shotgun (WGS) entry which is preliminary data.</text>
</comment>